<reference evidence="1" key="1">
    <citation type="submission" date="2021-06" db="EMBL/GenBank/DDBJ databases">
        <authorList>
            <person name="Kallberg Y."/>
            <person name="Tangrot J."/>
            <person name="Rosling A."/>
        </authorList>
    </citation>
    <scope>NUCLEOTIDE SEQUENCE</scope>
    <source>
        <strain evidence="1">IA702</strain>
    </source>
</reference>
<name>A0A9N9DPB2_9GLOM</name>
<feature type="non-terminal residue" evidence="1">
    <location>
        <position position="1"/>
    </location>
</feature>
<accession>A0A9N9DPB2</accession>
<proteinExistence type="predicted"/>
<gene>
    <name evidence="1" type="ORF">POCULU_LOCUS9724</name>
</gene>
<dbReference type="AlphaFoldDB" id="A0A9N9DPB2"/>
<dbReference type="Proteomes" id="UP000789572">
    <property type="component" value="Unassembled WGS sequence"/>
</dbReference>
<keyword evidence="2" id="KW-1185">Reference proteome</keyword>
<comment type="caution">
    <text evidence="1">The sequence shown here is derived from an EMBL/GenBank/DDBJ whole genome shotgun (WGS) entry which is preliminary data.</text>
</comment>
<sequence>KDNIIGAFERTFDEISNSTSLLSGIKKKAQKLASKVEEKFQRKEIVDFFKVLDSKFEMRQGEHDLVNFFDKSGRELLKMSGNFSKGELATSVSNQYDLRKKQRRIFPSELDQELLSENYQAESVNASEIEYGMLRHLEAKAHLENYNIVCLFDVEFPWTKRIFKILSMAQLDMLRNKWRDAQAFIKQEIIEECWNASSVNKLVDDYHEVIEENVLRRRSALLGSSASEFQYRDEIVNPLLSYIFYDVEDALWIKT</sequence>
<feature type="non-terminal residue" evidence="1">
    <location>
        <position position="255"/>
    </location>
</feature>
<protein>
    <submittedName>
        <fullName evidence="1">402_t:CDS:1</fullName>
    </submittedName>
</protein>
<evidence type="ECO:0000313" key="1">
    <source>
        <dbReference type="EMBL" id="CAG8646773.1"/>
    </source>
</evidence>
<dbReference type="EMBL" id="CAJVPJ010003956">
    <property type="protein sequence ID" value="CAG8646773.1"/>
    <property type="molecule type" value="Genomic_DNA"/>
</dbReference>
<evidence type="ECO:0000313" key="2">
    <source>
        <dbReference type="Proteomes" id="UP000789572"/>
    </source>
</evidence>
<organism evidence="1 2">
    <name type="scientific">Paraglomus occultum</name>
    <dbReference type="NCBI Taxonomy" id="144539"/>
    <lineage>
        <taxon>Eukaryota</taxon>
        <taxon>Fungi</taxon>
        <taxon>Fungi incertae sedis</taxon>
        <taxon>Mucoromycota</taxon>
        <taxon>Glomeromycotina</taxon>
        <taxon>Glomeromycetes</taxon>
        <taxon>Paraglomerales</taxon>
        <taxon>Paraglomeraceae</taxon>
        <taxon>Paraglomus</taxon>
    </lineage>
</organism>